<dbReference type="GeneID" id="112905259"/>
<organism evidence="3 4">
    <name type="scientific">Agrilus planipennis</name>
    <name type="common">Emerald ash borer</name>
    <name type="synonym">Agrilus marcopoli</name>
    <dbReference type="NCBI Taxonomy" id="224129"/>
    <lineage>
        <taxon>Eukaryota</taxon>
        <taxon>Metazoa</taxon>
        <taxon>Ecdysozoa</taxon>
        <taxon>Arthropoda</taxon>
        <taxon>Hexapoda</taxon>
        <taxon>Insecta</taxon>
        <taxon>Pterygota</taxon>
        <taxon>Neoptera</taxon>
        <taxon>Endopterygota</taxon>
        <taxon>Coleoptera</taxon>
        <taxon>Polyphaga</taxon>
        <taxon>Elateriformia</taxon>
        <taxon>Buprestoidea</taxon>
        <taxon>Buprestidae</taxon>
        <taxon>Agrilinae</taxon>
        <taxon>Agrilus</taxon>
    </lineage>
</organism>
<evidence type="ECO:0000313" key="3">
    <source>
        <dbReference type="Proteomes" id="UP000192223"/>
    </source>
</evidence>
<dbReference type="Proteomes" id="UP000192223">
    <property type="component" value="Unplaced"/>
</dbReference>
<dbReference type="PANTHER" id="PTHR47080:SF1">
    <property type="entry name" value="CHROMOSOME 16 OPEN READING FRAME 96"/>
    <property type="match status" value="1"/>
</dbReference>
<dbReference type="OrthoDB" id="5981048at2759"/>
<feature type="coiled-coil region" evidence="1">
    <location>
        <begin position="13"/>
        <end position="99"/>
    </location>
</feature>
<name>A0A7F5RAX5_AGRPL</name>
<feature type="domain" description="DUF4795" evidence="2">
    <location>
        <begin position="1"/>
        <end position="106"/>
    </location>
</feature>
<dbReference type="RefSeq" id="XP_025833112.1">
    <property type="nucleotide sequence ID" value="XM_025977327.1"/>
</dbReference>
<dbReference type="InParanoid" id="A0A7F5RAX5"/>
<dbReference type="PANTHER" id="PTHR47080">
    <property type="entry name" value="CHROMOSOME 16 OPEN READING FRAME 96"/>
    <property type="match status" value="1"/>
</dbReference>
<evidence type="ECO:0000256" key="1">
    <source>
        <dbReference type="SAM" id="Coils"/>
    </source>
</evidence>
<evidence type="ECO:0000259" key="2">
    <source>
        <dbReference type="Pfam" id="PF16043"/>
    </source>
</evidence>
<dbReference type="AlphaFoldDB" id="A0A7F5RAX5"/>
<keyword evidence="1" id="KW-0175">Coiled coil</keyword>
<reference evidence="4" key="1">
    <citation type="submission" date="2025-08" db="UniProtKB">
        <authorList>
            <consortium name="RefSeq"/>
        </authorList>
    </citation>
    <scope>IDENTIFICATION</scope>
    <source>
        <tissue evidence="4">Entire body</tissue>
    </source>
</reference>
<proteinExistence type="predicted"/>
<gene>
    <name evidence="4" type="primary">LOC112905259</name>
</gene>
<dbReference type="KEGG" id="apln:112905259"/>
<sequence>MEDALAEKADVCAVNKKVNYDQFEQAYDELTRNIDETLAKLTQQEALWQQTLDEIQNEIANKLDKADLRPLKDYVNAKLKQLQDRLRALAALKRDAEAAGTKSRFLRFPLLLPKAALTRISHCNNGQ</sequence>
<dbReference type="InterPro" id="IPR032013">
    <property type="entry name" value="DUF4795"/>
</dbReference>
<protein>
    <submittedName>
        <fullName evidence="4">Glutamine-rich protein 2-like</fullName>
    </submittedName>
</protein>
<keyword evidence="3" id="KW-1185">Reference proteome</keyword>
<dbReference type="Pfam" id="PF16043">
    <property type="entry name" value="DUF4795"/>
    <property type="match status" value="1"/>
</dbReference>
<accession>A0A7F5RAX5</accession>
<evidence type="ECO:0000313" key="4">
    <source>
        <dbReference type="RefSeq" id="XP_025833112.1"/>
    </source>
</evidence>